<keyword evidence="17" id="KW-1185">Reference proteome</keyword>
<protein>
    <submittedName>
        <fullName evidence="16">Ligand-gated channel protein</fullName>
    </submittedName>
</protein>
<keyword evidence="9 10" id="KW-0998">Cell outer membrane</keyword>
<evidence type="ECO:0000256" key="1">
    <source>
        <dbReference type="ARBA" id="ARBA00004571"/>
    </source>
</evidence>
<dbReference type="Gene3D" id="2.40.170.20">
    <property type="entry name" value="TonB-dependent receptor, beta-barrel domain"/>
    <property type="match status" value="1"/>
</dbReference>
<dbReference type="NCBIfam" id="TIGR01786">
    <property type="entry name" value="TonB-hemlactrns"/>
    <property type="match status" value="1"/>
</dbReference>
<keyword evidence="5 10" id="KW-0812">Transmembrane</keyword>
<feature type="domain" description="TonB-dependent receptor plug" evidence="15">
    <location>
        <begin position="49"/>
        <end position="151"/>
    </location>
</feature>
<dbReference type="PANTHER" id="PTHR30069:SF41">
    <property type="entry name" value="HEME_HEMOPEXIN UTILIZATION PROTEIN C"/>
    <property type="match status" value="1"/>
</dbReference>
<evidence type="ECO:0000313" key="17">
    <source>
        <dbReference type="Proteomes" id="UP000175893"/>
    </source>
</evidence>
<evidence type="ECO:0000259" key="15">
    <source>
        <dbReference type="Pfam" id="PF07715"/>
    </source>
</evidence>
<dbReference type="Gene3D" id="2.170.130.10">
    <property type="entry name" value="TonB-dependent receptor, plug domain"/>
    <property type="match status" value="1"/>
</dbReference>
<evidence type="ECO:0000256" key="12">
    <source>
        <dbReference type="RuleBase" id="RU003357"/>
    </source>
</evidence>
<dbReference type="SUPFAM" id="SSF56935">
    <property type="entry name" value="Porins"/>
    <property type="match status" value="1"/>
</dbReference>
<dbReference type="PROSITE" id="PS52016">
    <property type="entry name" value="TONB_DEPENDENT_REC_3"/>
    <property type="match status" value="1"/>
</dbReference>
<evidence type="ECO:0000256" key="10">
    <source>
        <dbReference type="PROSITE-ProRule" id="PRU01360"/>
    </source>
</evidence>
<dbReference type="InterPro" id="IPR012910">
    <property type="entry name" value="Plug_dom"/>
</dbReference>
<evidence type="ECO:0000256" key="7">
    <source>
        <dbReference type="ARBA" id="ARBA00023077"/>
    </source>
</evidence>
<dbReference type="Pfam" id="PF07715">
    <property type="entry name" value="Plug"/>
    <property type="match status" value="1"/>
</dbReference>
<evidence type="ECO:0000256" key="6">
    <source>
        <dbReference type="ARBA" id="ARBA00022729"/>
    </source>
</evidence>
<evidence type="ECO:0000256" key="2">
    <source>
        <dbReference type="ARBA" id="ARBA00009810"/>
    </source>
</evidence>
<dbReference type="PANTHER" id="PTHR30069">
    <property type="entry name" value="TONB-DEPENDENT OUTER MEMBRANE RECEPTOR"/>
    <property type="match status" value="1"/>
</dbReference>
<evidence type="ECO:0000256" key="11">
    <source>
        <dbReference type="PROSITE-ProRule" id="PRU10143"/>
    </source>
</evidence>
<feature type="signal peptide" evidence="13">
    <location>
        <begin position="1"/>
        <end position="28"/>
    </location>
</feature>
<organism evidence="16 17">
    <name type="scientific">Edwardsiella hoshinae</name>
    <dbReference type="NCBI Taxonomy" id="93378"/>
    <lineage>
        <taxon>Bacteria</taxon>
        <taxon>Pseudomonadati</taxon>
        <taxon>Pseudomonadota</taxon>
        <taxon>Gammaproteobacteria</taxon>
        <taxon>Enterobacterales</taxon>
        <taxon>Hafniaceae</taxon>
        <taxon>Edwardsiella</taxon>
    </lineage>
</organism>
<evidence type="ECO:0000256" key="3">
    <source>
        <dbReference type="ARBA" id="ARBA00022448"/>
    </source>
</evidence>
<gene>
    <name evidence="16" type="ORF">A9798_08485</name>
</gene>
<evidence type="ECO:0000256" key="9">
    <source>
        <dbReference type="ARBA" id="ARBA00023237"/>
    </source>
</evidence>
<comment type="similarity">
    <text evidence="2 10 12">Belongs to the TonB-dependent receptor family.</text>
</comment>
<dbReference type="InterPro" id="IPR010916">
    <property type="entry name" value="TonB_box_CS"/>
</dbReference>
<proteinExistence type="inferred from homology"/>
<dbReference type="CDD" id="cd01347">
    <property type="entry name" value="ligand_gated_channel"/>
    <property type="match status" value="1"/>
</dbReference>
<evidence type="ECO:0000256" key="5">
    <source>
        <dbReference type="ARBA" id="ARBA00022692"/>
    </source>
</evidence>
<dbReference type="EMBL" id="CP016043">
    <property type="protein sequence ID" value="AOV96999.1"/>
    <property type="molecule type" value="Genomic_DNA"/>
</dbReference>
<dbReference type="NCBIfam" id="TIGR01785">
    <property type="entry name" value="TonB-hemin"/>
    <property type="match status" value="1"/>
</dbReference>
<dbReference type="InterPro" id="IPR010949">
    <property type="entry name" value="TonB_Hb/transfer/lactofer_rcpt"/>
</dbReference>
<evidence type="ECO:0000259" key="14">
    <source>
        <dbReference type="Pfam" id="PF00593"/>
    </source>
</evidence>
<keyword evidence="3 10" id="KW-0813">Transport</keyword>
<sequence>MPPLFKSQRTPLTLAIASALLLPATLHAAESHNDTMTVIATGNQRDSFSAPMMVSVIDSHDPVASSTASAPEMLRGVPGLALSGVGRSNGQDITLRGYDNRGVLVLVDGVRQGNNSGHLNGTFLDPALIKRVEVVRGPGALLYGSGALGGVIAYQTVEAADLLLPGKSSGYRLFASGGSQDSSLGIGASAYAKSDTVDGLLSFSTRQRGDLRLGADQRAANREVIGDLLAKGSWQIDDAQSLRASLRYYDNAAREPKNPQEISASANNVMTERDTRQRDAQLEYRLRPGEQTWLDVSLRPYYSDVSITASPEGERYESRTQRTIGLRLENRSRLLSDSSAAHLLTYGGETYRQSQKPGGNAGSYPQADIRFASGWLQDEITLRDLPVSLVAGARYDSYRAHNDQYGDINADKWSSRAALTVTPADWLMLFASYAQAFRAPTIGEMYNDAIHFRIGPFTNYWRPNPNLRPESNATQEAGFGLRFDDLVSDGDTLQFKSSYFGTRAKDYIDTEVVNNFHTFQFYSTSVNVSDVKLWGWDMSLDYQSDAFSWRSAYNHTRGKNSRTGAWIANGTPDTVTNRLDVPLAHTGFSVGWIGTFAAPFHHYGPRSKPQAGYGVNDLYLSYRGAVTGGAFSATAVLSNALDKTYYAPNGALQDGRGARLLLSYQW</sequence>
<evidence type="ECO:0000256" key="13">
    <source>
        <dbReference type="SAM" id="SignalP"/>
    </source>
</evidence>
<dbReference type="InterPro" id="IPR000531">
    <property type="entry name" value="Beta-barrel_TonB"/>
</dbReference>
<evidence type="ECO:0000313" key="16">
    <source>
        <dbReference type="EMBL" id="AOV96999.1"/>
    </source>
</evidence>
<dbReference type="InterPro" id="IPR011276">
    <property type="entry name" value="TonB_haem/Hb_rcpt"/>
</dbReference>
<dbReference type="Proteomes" id="UP000175893">
    <property type="component" value="Chromosome"/>
</dbReference>
<dbReference type="InterPro" id="IPR037066">
    <property type="entry name" value="Plug_dom_sf"/>
</dbReference>
<feature type="short sequence motif" description="TonB box" evidence="11">
    <location>
        <begin position="35"/>
        <end position="41"/>
    </location>
</feature>
<keyword evidence="8 10" id="KW-0472">Membrane</keyword>
<feature type="chain" id="PRO_5047434134" evidence="13">
    <location>
        <begin position="29"/>
        <end position="666"/>
    </location>
</feature>
<feature type="domain" description="TonB-dependent receptor-like beta-barrel" evidence="14">
    <location>
        <begin position="237"/>
        <end position="623"/>
    </location>
</feature>
<dbReference type="InterPro" id="IPR039426">
    <property type="entry name" value="TonB-dep_rcpt-like"/>
</dbReference>
<dbReference type="Pfam" id="PF00593">
    <property type="entry name" value="TonB_dep_Rec_b-barrel"/>
    <property type="match status" value="1"/>
</dbReference>
<keyword evidence="6 13" id="KW-0732">Signal</keyword>
<dbReference type="PROSITE" id="PS00430">
    <property type="entry name" value="TONB_DEPENDENT_REC_1"/>
    <property type="match status" value="1"/>
</dbReference>
<reference evidence="16 17" key="1">
    <citation type="submission" date="2016-06" db="EMBL/GenBank/DDBJ databases">
        <title>Complete genome sequence of Edwardsiella hoshinae ATCC 35051.</title>
        <authorList>
            <person name="Reichley S.R."/>
            <person name="Waldbieser G.C."/>
            <person name="Lawrence M.L."/>
            <person name="Griffin M.J."/>
        </authorList>
    </citation>
    <scope>NUCLEOTIDE SEQUENCE [LARGE SCALE GENOMIC DNA]</scope>
    <source>
        <strain evidence="16 17">ATCC 35051</strain>
    </source>
</reference>
<name>A0ABM6EIX0_9GAMM</name>
<keyword evidence="4 10" id="KW-1134">Transmembrane beta strand</keyword>
<evidence type="ECO:0000256" key="8">
    <source>
        <dbReference type="ARBA" id="ARBA00023136"/>
    </source>
</evidence>
<dbReference type="InterPro" id="IPR036942">
    <property type="entry name" value="Beta-barrel_TonB_sf"/>
</dbReference>
<accession>A0ABM6EIX0</accession>
<dbReference type="RefSeq" id="WP_070244937.1">
    <property type="nucleotide sequence ID" value="NZ_CP016043.1"/>
</dbReference>
<evidence type="ECO:0000256" key="4">
    <source>
        <dbReference type="ARBA" id="ARBA00022452"/>
    </source>
</evidence>
<comment type="subcellular location">
    <subcellularLocation>
        <location evidence="1 10">Cell outer membrane</location>
        <topology evidence="1 10">Multi-pass membrane protein</topology>
    </subcellularLocation>
</comment>
<keyword evidence="7 11" id="KW-0798">TonB box</keyword>